<feature type="region of interest" description="Disordered" evidence="1">
    <location>
        <begin position="46"/>
        <end position="92"/>
    </location>
</feature>
<feature type="compositionally biased region" description="Basic and acidic residues" evidence="1">
    <location>
        <begin position="83"/>
        <end position="92"/>
    </location>
</feature>
<reference evidence="2" key="1">
    <citation type="submission" date="2023-03" db="EMBL/GenBank/DDBJ databases">
        <title>Massive genome expansion in bonnet fungi (Mycena s.s.) driven by repeated elements and novel gene families across ecological guilds.</title>
        <authorList>
            <consortium name="Lawrence Berkeley National Laboratory"/>
            <person name="Harder C.B."/>
            <person name="Miyauchi S."/>
            <person name="Viragh M."/>
            <person name="Kuo A."/>
            <person name="Thoen E."/>
            <person name="Andreopoulos B."/>
            <person name="Lu D."/>
            <person name="Skrede I."/>
            <person name="Drula E."/>
            <person name="Henrissat B."/>
            <person name="Morin E."/>
            <person name="Kohler A."/>
            <person name="Barry K."/>
            <person name="LaButti K."/>
            <person name="Morin E."/>
            <person name="Salamov A."/>
            <person name="Lipzen A."/>
            <person name="Mereny Z."/>
            <person name="Hegedus B."/>
            <person name="Baldrian P."/>
            <person name="Stursova M."/>
            <person name="Weitz H."/>
            <person name="Taylor A."/>
            <person name="Grigoriev I.V."/>
            <person name="Nagy L.G."/>
            <person name="Martin F."/>
            <person name="Kauserud H."/>
        </authorList>
    </citation>
    <scope>NUCLEOTIDE SEQUENCE</scope>
    <source>
        <strain evidence="2">CBHHK200</strain>
    </source>
</reference>
<gene>
    <name evidence="2" type="ORF">C8F04DRAFT_1289458</name>
</gene>
<accession>A0AAD6SJP3</accession>
<sequence length="305" mass="33130">MATSTTTSVGGADWETWSSQRRSLDSDSITSITSFASTESGNIVVTERHFPRKSPATVPRTGGSDNKLPRLRRGAPPVAPAKTVDERKRERRRSSVVDSLRRVVGLKTPLNPALCEGWWDFLFCFIGQCLELFVPKMLSLNRLLGIKGEEGIEKQLPAHQTQASVFGIHLYSESEDESDEVAGDGKAKSKPLSGPQWVAKLQKDNACAEHGGDGCLKYTTGHVPLLKPDLSAWTIFLQNGYTSTTTPPPKLSIQAQTAQTGRKVAPTQLGDHPTVTQSGSGSQLIVGKLRHCAEMRHSDGRSIPC</sequence>
<evidence type="ECO:0000313" key="2">
    <source>
        <dbReference type="EMBL" id="KAJ7028813.1"/>
    </source>
</evidence>
<protein>
    <submittedName>
        <fullName evidence="2">Uncharacterized protein</fullName>
    </submittedName>
</protein>
<evidence type="ECO:0000313" key="3">
    <source>
        <dbReference type="Proteomes" id="UP001218188"/>
    </source>
</evidence>
<evidence type="ECO:0000256" key="1">
    <source>
        <dbReference type="SAM" id="MobiDB-lite"/>
    </source>
</evidence>
<comment type="caution">
    <text evidence="2">The sequence shown here is derived from an EMBL/GenBank/DDBJ whole genome shotgun (WGS) entry which is preliminary data.</text>
</comment>
<proteinExistence type="predicted"/>
<organism evidence="2 3">
    <name type="scientific">Mycena alexandri</name>
    <dbReference type="NCBI Taxonomy" id="1745969"/>
    <lineage>
        <taxon>Eukaryota</taxon>
        <taxon>Fungi</taxon>
        <taxon>Dikarya</taxon>
        <taxon>Basidiomycota</taxon>
        <taxon>Agaricomycotina</taxon>
        <taxon>Agaricomycetes</taxon>
        <taxon>Agaricomycetidae</taxon>
        <taxon>Agaricales</taxon>
        <taxon>Marasmiineae</taxon>
        <taxon>Mycenaceae</taxon>
        <taxon>Mycena</taxon>
    </lineage>
</organism>
<dbReference type="EMBL" id="JARJCM010000108">
    <property type="protein sequence ID" value="KAJ7028813.1"/>
    <property type="molecule type" value="Genomic_DNA"/>
</dbReference>
<dbReference type="Proteomes" id="UP001218188">
    <property type="component" value="Unassembled WGS sequence"/>
</dbReference>
<keyword evidence="3" id="KW-1185">Reference proteome</keyword>
<dbReference type="AlphaFoldDB" id="A0AAD6SJP3"/>
<feature type="region of interest" description="Disordered" evidence="1">
    <location>
        <begin position="1"/>
        <end position="27"/>
    </location>
</feature>
<name>A0AAD6SJP3_9AGAR</name>